<comment type="caution">
    <text evidence="9">The sequence shown here is derived from an EMBL/GenBank/DDBJ whole genome shotgun (WGS) entry which is preliminary data.</text>
</comment>
<dbReference type="GO" id="GO:0006457">
    <property type="term" value="P:protein folding"/>
    <property type="evidence" value="ECO:0007669"/>
    <property type="project" value="InterPro"/>
</dbReference>
<organism evidence="9 10">
    <name type="scientific">Phenylobacterium kunshanense</name>
    <dbReference type="NCBI Taxonomy" id="1445034"/>
    <lineage>
        <taxon>Bacteria</taxon>
        <taxon>Pseudomonadati</taxon>
        <taxon>Pseudomonadota</taxon>
        <taxon>Alphaproteobacteria</taxon>
        <taxon>Caulobacterales</taxon>
        <taxon>Caulobacteraceae</taxon>
        <taxon>Phenylobacterium</taxon>
    </lineage>
</organism>
<keyword evidence="10" id="KW-1185">Reference proteome</keyword>
<dbReference type="PANTHER" id="PTHR43811:SF57">
    <property type="entry name" value="FKBP-TYPE PEPTIDYL-PROLYL CIS-TRANS ISOMERASE FKPA-RELATED"/>
    <property type="match status" value="1"/>
</dbReference>
<keyword evidence="4 5" id="KW-0413">Isomerase</keyword>
<dbReference type="PANTHER" id="PTHR43811">
    <property type="entry name" value="FKBP-TYPE PEPTIDYL-PROLYL CIS-TRANS ISOMERASE FKPA"/>
    <property type="match status" value="1"/>
</dbReference>
<reference evidence="9 10" key="1">
    <citation type="submission" date="2018-05" db="EMBL/GenBank/DDBJ databases">
        <authorList>
            <person name="Lanie J.A."/>
            <person name="Ng W.-L."/>
            <person name="Kazmierczak K.M."/>
            <person name="Andrzejewski T.M."/>
            <person name="Davidsen T.M."/>
            <person name="Wayne K.J."/>
            <person name="Tettelin H."/>
            <person name="Glass J.I."/>
            <person name="Rusch D."/>
            <person name="Podicherti R."/>
            <person name="Tsui H.-C.T."/>
            <person name="Winkler M.E."/>
        </authorList>
    </citation>
    <scope>NUCLEOTIDE SEQUENCE [LARGE SCALE GENOMIC DNA]</scope>
    <source>
        <strain evidence="9 10">BUT-10</strain>
    </source>
</reference>
<protein>
    <recommendedName>
        <fullName evidence="6">Peptidyl-prolyl cis-trans isomerase</fullName>
        <ecNumber evidence="6">5.2.1.8</ecNumber>
    </recommendedName>
</protein>
<dbReference type="Proteomes" id="UP000249524">
    <property type="component" value="Unassembled WGS sequence"/>
</dbReference>
<evidence type="ECO:0000256" key="4">
    <source>
        <dbReference type="ARBA" id="ARBA00023235"/>
    </source>
</evidence>
<keyword evidence="3 5" id="KW-0697">Rotamase</keyword>
<dbReference type="InterPro" id="IPR001179">
    <property type="entry name" value="PPIase_FKBP_dom"/>
</dbReference>
<dbReference type="EC" id="5.2.1.8" evidence="6"/>
<feature type="signal peptide" evidence="7">
    <location>
        <begin position="1"/>
        <end position="21"/>
    </location>
</feature>
<dbReference type="Pfam" id="PF01346">
    <property type="entry name" value="FKBP_N"/>
    <property type="match status" value="1"/>
</dbReference>
<feature type="chain" id="PRO_5016327391" description="Peptidyl-prolyl cis-trans isomerase" evidence="7">
    <location>
        <begin position="22"/>
        <end position="175"/>
    </location>
</feature>
<evidence type="ECO:0000313" key="9">
    <source>
        <dbReference type="EMBL" id="RAK64456.1"/>
    </source>
</evidence>
<name>A0A328BF29_9CAUL</name>
<accession>A0A328BF29</accession>
<evidence type="ECO:0000256" key="2">
    <source>
        <dbReference type="ARBA" id="ARBA00006577"/>
    </source>
</evidence>
<evidence type="ECO:0000256" key="1">
    <source>
        <dbReference type="ARBA" id="ARBA00000971"/>
    </source>
</evidence>
<dbReference type="PROSITE" id="PS51257">
    <property type="entry name" value="PROKAR_LIPOPROTEIN"/>
    <property type="match status" value="1"/>
</dbReference>
<dbReference type="SUPFAM" id="SSF54534">
    <property type="entry name" value="FKBP-like"/>
    <property type="match status" value="1"/>
</dbReference>
<evidence type="ECO:0000256" key="6">
    <source>
        <dbReference type="RuleBase" id="RU003915"/>
    </source>
</evidence>
<dbReference type="InterPro" id="IPR046357">
    <property type="entry name" value="PPIase_dom_sf"/>
</dbReference>
<dbReference type="GO" id="GO:0003755">
    <property type="term" value="F:peptidyl-prolyl cis-trans isomerase activity"/>
    <property type="evidence" value="ECO:0007669"/>
    <property type="project" value="UniProtKB-UniRule"/>
</dbReference>
<dbReference type="Gene3D" id="3.10.50.40">
    <property type="match status" value="1"/>
</dbReference>
<feature type="domain" description="PPIase FKBP-type" evidence="8">
    <location>
        <begin position="81"/>
        <end position="166"/>
    </location>
</feature>
<keyword evidence="7" id="KW-0732">Signal</keyword>
<dbReference type="AlphaFoldDB" id="A0A328BF29"/>
<proteinExistence type="inferred from homology"/>
<evidence type="ECO:0000256" key="5">
    <source>
        <dbReference type="PROSITE-ProRule" id="PRU00277"/>
    </source>
</evidence>
<evidence type="ECO:0000259" key="8">
    <source>
        <dbReference type="PROSITE" id="PS50059"/>
    </source>
</evidence>
<dbReference type="EMBL" id="QFYS01000006">
    <property type="protein sequence ID" value="RAK64456.1"/>
    <property type="molecule type" value="Genomic_DNA"/>
</dbReference>
<dbReference type="OrthoDB" id="9812109at2"/>
<dbReference type="PROSITE" id="PS50059">
    <property type="entry name" value="FKBP_PPIASE"/>
    <property type="match status" value="1"/>
</dbReference>
<comment type="similarity">
    <text evidence="2 6">Belongs to the FKBP-type PPIase family.</text>
</comment>
<sequence>MKTRFPVKRFAVLAVAALALAACQPKGKQSVVDPTSQPASEQSKAFMAKAAKEEGVKVLPSGLAYKVVRAGPEGGLKPQLSDEVKVHYEGKLEDGAVFDSSYERGQPAAMPLNGLIPGWQEALQLMRPGDEWILYVPSNLGYGEMGAGQIPPGAPLIFRIELIDVLPGPGRVQQG</sequence>
<evidence type="ECO:0000256" key="7">
    <source>
        <dbReference type="SAM" id="SignalP"/>
    </source>
</evidence>
<dbReference type="InterPro" id="IPR000774">
    <property type="entry name" value="PPIase_FKBP_N"/>
</dbReference>
<evidence type="ECO:0000313" key="10">
    <source>
        <dbReference type="Proteomes" id="UP000249524"/>
    </source>
</evidence>
<comment type="catalytic activity">
    <reaction evidence="1 5 6">
        <text>[protein]-peptidylproline (omega=180) = [protein]-peptidylproline (omega=0)</text>
        <dbReference type="Rhea" id="RHEA:16237"/>
        <dbReference type="Rhea" id="RHEA-COMP:10747"/>
        <dbReference type="Rhea" id="RHEA-COMP:10748"/>
        <dbReference type="ChEBI" id="CHEBI:83833"/>
        <dbReference type="ChEBI" id="CHEBI:83834"/>
        <dbReference type="EC" id="5.2.1.8"/>
    </reaction>
</comment>
<gene>
    <name evidence="9" type="ORF">DJ019_14975</name>
</gene>
<evidence type="ECO:0000256" key="3">
    <source>
        <dbReference type="ARBA" id="ARBA00023110"/>
    </source>
</evidence>
<dbReference type="Pfam" id="PF00254">
    <property type="entry name" value="FKBP_C"/>
    <property type="match status" value="1"/>
</dbReference>